<dbReference type="InterPro" id="IPR019253">
    <property type="entry name" value="DUF2244_TM"/>
</dbReference>
<accession>A0A9D7HQ92</accession>
<reference evidence="2" key="1">
    <citation type="submission" date="2020-10" db="EMBL/GenBank/DDBJ databases">
        <title>Connecting structure to function with the recovery of over 1000 high-quality activated sludge metagenome-assembled genomes encoding full-length rRNA genes using long-read sequencing.</title>
        <authorList>
            <person name="Singleton C.M."/>
            <person name="Petriglieri F."/>
            <person name="Kristensen J.M."/>
            <person name="Kirkegaard R.H."/>
            <person name="Michaelsen T.Y."/>
            <person name="Andersen M.H."/>
            <person name="Karst S.M."/>
            <person name="Dueholm M.S."/>
            <person name="Nielsen P.H."/>
            <person name="Albertsen M."/>
        </authorList>
    </citation>
    <scope>NUCLEOTIDE SEQUENCE</scope>
    <source>
        <strain evidence="2">Bjer_18-Q3-R1-45_BAT3C.347</strain>
    </source>
</reference>
<dbReference type="PIRSF" id="PIRSF032162">
    <property type="entry name" value="UCP032162_imp"/>
    <property type="match status" value="1"/>
</dbReference>
<evidence type="ECO:0000313" key="2">
    <source>
        <dbReference type="EMBL" id="MBK6972131.1"/>
    </source>
</evidence>
<sequence length="163" mass="17826">MHESLTGMLDARNHGDNGACYIARRNCSISPQGLIGSFTVIATVSLLIGIGFASHGAWMVLPFAGIELVTLAIAFVCYARHAADYERISVGAGEIEVEVCNGDCVRCHLFNRAWVRLIVRDAPSATRLALRSRGQELEIGRHLDGADRQKLAHELGRWLRLTA</sequence>
<gene>
    <name evidence="2" type="ORF">IPH26_03970</name>
</gene>
<dbReference type="AlphaFoldDB" id="A0A9D7HQ92"/>
<protein>
    <submittedName>
        <fullName evidence="2">DUF2244 domain-containing protein</fullName>
    </submittedName>
</protein>
<organism evidence="2 3">
    <name type="scientific">Candidatus Methylophosphatis roskildensis</name>
    <dbReference type="NCBI Taxonomy" id="2899263"/>
    <lineage>
        <taxon>Bacteria</taxon>
        <taxon>Pseudomonadati</taxon>
        <taxon>Pseudomonadota</taxon>
        <taxon>Betaproteobacteria</taxon>
        <taxon>Nitrosomonadales</taxon>
        <taxon>Sterolibacteriaceae</taxon>
        <taxon>Candidatus Methylophosphatis</taxon>
    </lineage>
</organism>
<keyword evidence="1" id="KW-0812">Transmembrane</keyword>
<dbReference type="Pfam" id="PF10003">
    <property type="entry name" value="DUF2244"/>
    <property type="match status" value="1"/>
</dbReference>
<dbReference type="InterPro" id="IPR016990">
    <property type="entry name" value="UCP032162_TM"/>
</dbReference>
<evidence type="ECO:0000313" key="3">
    <source>
        <dbReference type="Proteomes" id="UP000807785"/>
    </source>
</evidence>
<keyword evidence="1" id="KW-0472">Membrane</keyword>
<name>A0A9D7HQ92_9PROT</name>
<dbReference type="Proteomes" id="UP000807785">
    <property type="component" value="Unassembled WGS sequence"/>
</dbReference>
<evidence type="ECO:0000256" key="1">
    <source>
        <dbReference type="SAM" id="Phobius"/>
    </source>
</evidence>
<proteinExistence type="predicted"/>
<dbReference type="EMBL" id="JADJEV010000002">
    <property type="protein sequence ID" value="MBK6972131.1"/>
    <property type="molecule type" value="Genomic_DNA"/>
</dbReference>
<keyword evidence="1" id="KW-1133">Transmembrane helix</keyword>
<feature type="transmembrane region" description="Helical" evidence="1">
    <location>
        <begin position="59"/>
        <end position="79"/>
    </location>
</feature>
<comment type="caution">
    <text evidence="2">The sequence shown here is derived from an EMBL/GenBank/DDBJ whole genome shotgun (WGS) entry which is preliminary data.</text>
</comment>
<feature type="transmembrane region" description="Helical" evidence="1">
    <location>
        <begin position="34"/>
        <end position="53"/>
    </location>
</feature>